<feature type="domain" description="Guanylate cyclase" evidence="5">
    <location>
        <begin position="443"/>
        <end position="520"/>
    </location>
</feature>
<dbReference type="Proteomes" id="UP000007110">
    <property type="component" value="Unassembled WGS sequence"/>
</dbReference>
<dbReference type="InterPro" id="IPR011990">
    <property type="entry name" value="TPR-like_helical_dom_sf"/>
</dbReference>
<feature type="region of interest" description="Disordered" evidence="4">
    <location>
        <begin position="869"/>
        <end position="912"/>
    </location>
</feature>
<sequence>MIPVDLLDIRLESVQSRQSIMSNSQQSQDVEMKPPVMRTKDEHPKSQRLNQKAMVINKLATHVPDLVLSRSKTTRLPSSQKFEGVLMFADISGFTALCERYSMSSRSGSGTDRLSRTLNDYLGEIVENILGTEGDVLKFAGDAFLALWKVTRANMDHILTRVIKCGLRIQDRCDNWDTEVGVKLKVKIAVSIGPVRVTTIGNEGCIHFVLSGPAVLEANIAEKFALSGDVILSPKVWAYCPDHDLIDHTFKADDKHIAVTAYHRRKPKEPGKGMKASSSLPANQRQRGVASKGPLRDERFTGWRRLSTGAYLLQNQAATARMGGHKPLMTDAMYGDAGITDSAVAQDARGRQRPAVFVSPTDDEKARLRKYIIKPVLQKIDDDMPLEYLSEMRQVSVVFINLIFASGADIDESDSLQEAFSIIYDSMHAFEGCLNKVFMFDKGCTFLAIFGLPGYKHEDDCARALRCSYRMIELLKGTNNIIQASIGVTTGASFCGVVGHVHRHEYTVIGRKVNMAARLMMHYPNKVSCDPETFHHCKQPRAFFHELPLREMKGVSDAGVIHEYIEGDERRVSTGFNAVSIPEYEYPLLGRDKEMAIFMRELDLLHQQRKRGDHRRIIVFQGDPGIGKSRMMDSAITAAIKEDYTVVPLALTLNDSGTPYYVVKLLIAILLDMEDCASHVEREHSLIQHIKEEKLREDLCLLNDLLVLKFPTNPRCLHMTSEHQTKALHRLLVQIINQSTTDQAVIFAIDDAHYIDNESWDFLTHLASSNSSATLLLTMRPLSDVQLCPTAMAVLNAQKCYHIKLGPLNKTCMAALACQLMDVVQVPEELVKILQEKSHGIASWCEQLIREMFSSDKLQLVPRRSPEANKLVGQIMPDHSALQKRRESSSSSYSGRLPRSRRASADESGPTFQLPAEATKRLQQLEQGIEDQGETDTSVVCIVAPGVQLQDLEIPNSMKGIVISRIDRMKPTQQLIVKCGSVLGMTFSRRMLEAILPHNTKWRKAILRKAIHALMLAGIFECAMYFHDTHPTSKMRSTLSAVVSHSHGHGHRFNTRVDCHCDGYAPDLGPNAEITNCRNLRFVSALLQETLYEMLLLDQRKKLHRLSALYLESFAHRCDSCGGGEFLAGHQETDEEDEEEEGEEDVDDAKSGGETSASSAPKDEPTNSDRGGATSKTSTENETSKRNETTGLNVMQGFRGRNHSIVQPLLESEETADKDGVDDEKPTHHVEMEEEDESSDDDDEGPHGTGTGRRNTISLRKGSVDSTLSIISFDEKDESKDKSAHRAHKGSKTDVEFDSLDLRECSCAEVLNSILSQIVRHWRAAGNTAKTIYYLLEAGAAPVATGNNMQALSYLHEAKHFIQELDVGEKPLAEDPKEPHEIIIKKQERAIIERMMGQTMFRMGRVEESVPHFYEALSILRNKQPQSMTGKWSKLIGAGFMQLLHLSFPTRLHGRISCRRWNRFNEQARCLTHLWYFHLNNRDFTQALVAVLQQMNRSEAANNDLTEVIRSYSNMMETCHSYRWRKLGRRYEKIAMERCVSSPREVGAEELAVISHLYCVSMKIRLAQGKIQGAIDTGYSALKVAEKLHDNEMAIQVLPTLVRALVIAQRTSSAIEKLKKLDYAATEEEDVLGKGFYNNGCIDLVLETGVSLESNEALTQFCRHAASDSAFSINTVPRFHLMACLALWCARQSRYEMSNEWLVLLEGVMPVHRTCFLAIDGLLKLAECHLVNYYNCLKNAYQNTRERSRVKAKGILDHLKAEMKLFPVFIPRMLHMKAYYAMLLGNKNQAKRLLAKCLKESEKTGNLMELKWAQQSWDSWADTTGENVKGQEGLWLTRSADDSNTGKGGASDIEPVKFLLPLPRPDAE</sequence>
<protein>
    <submittedName>
        <fullName evidence="6">Soluble adenylyl cyclase</fullName>
    </submittedName>
</protein>
<dbReference type="GO" id="GO:0005737">
    <property type="term" value="C:cytoplasm"/>
    <property type="evidence" value="ECO:0000318"/>
    <property type="project" value="GO_Central"/>
</dbReference>
<feature type="domain" description="Guanylate cyclase" evidence="5">
    <location>
        <begin position="85"/>
        <end position="222"/>
    </location>
</feature>
<dbReference type="SMR" id="Q4VGX1"/>
<proteinExistence type="evidence at transcript level"/>
<evidence type="ECO:0000256" key="1">
    <source>
        <dbReference type="ARBA" id="ARBA00022741"/>
    </source>
</evidence>
<feature type="region of interest" description="Disordered" evidence="4">
    <location>
        <begin position="1831"/>
        <end position="1855"/>
    </location>
</feature>
<feature type="region of interest" description="Disordered" evidence="4">
    <location>
        <begin position="17"/>
        <end position="47"/>
    </location>
</feature>
<feature type="compositionally biased region" description="Polar residues" evidence="4">
    <location>
        <begin position="17"/>
        <end position="29"/>
    </location>
</feature>
<evidence type="ECO:0000256" key="3">
    <source>
        <dbReference type="ARBA" id="ARBA00023239"/>
    </source>
</evidence>
<dbReference type="Pfam" id="PF13191">
    <property type="entry name" value="AAA_16"/>
    <property type="match status" value="1"/>
</dbReference>
<dbReference type="GeneID" id="574069"/>
<dbReference type="Gene3D" id="1.25.40.10">
    <property type="entry name" value="Tetratricopeptide repeat domain"/>
    <property type="match status" value="1"/>
</dbReference>
<dbReference type="EMBL" id="AY926532">
    <property type="protein sequence ID" value="AAY16446.1"/>
    <property type="molecule type" value="mRNA"/>
</dbReference>
<dbReference type="KEGG" id="spu:574069"/>
<reference evidence="7" key="3">
    <citation type="submission" date="2021-01" db="UniProtKB">
        <authorList>
            <consortium name="EnsemblMetazoa"/>
        </authorList>
    </citation>
    <scope>IDENTIFICATION</scope>
</reference>
<dbReference type="InterPro" id="IPR041664">
    <property type="entry name" value="AAA_16"/>
</dbReference>
<feature type="compositionally biased region" description="Acidic residues" evidence="4">
    <location>
        <begin position="1133"/>
        <end position="1147"/>
    </location>
</feature>
<dbReference type="FunFam" id="3.30.70.1230:FF:000017">
    <property type="entry name" value="Adenylate cyclase type 10"/>
    <property type="match status" value="1"/>
</dbReference>
<dbReference type="Gene3D" id="3.30.70.1230">
    <property type="entry name" value="Nucleotide cyclase"/>
    <property type="match status" value="2"/>
</dbReference>
<dbReference type="PROSITE" id="PS50125">
    <property type="entry name" value="GUANYLATE_CYCLASE_2"/>
    <property type="match status" value="2"/>
</dbReference>
<dbReference type="InterPro" id="IPR001054">
    <property type="entry name" value="A/G_cyclase"/>
</dbReference>
<dbReference type="OrthoDB" id="194468at2759"/>
<dbReference type="CDD" id="cd07302">
    <property type="entry name" value="CHD"/>
    <property type="match status" value="2"/>
</dbReference>
<keyword evidence="1" id="KW-0547">Nucleotide-binding</keyword>
<dbReference type="STRING" id="7668.Q4VGX1"/>
<evidence type="ECO:0000256" key="4">
    <source>
        <dbReference type="SAM" id="MobiDB-lite"/>
    </source>
</evidence>
<dbReference type="InterPro" id="IPR027417">
    <property type="entry name" value="P-loop_NTPase"/>
</dbReference>
<dbReference type="PANTHER" id="PTHR16305">
    <property type="entry name" value="TESTICULAR SOLUBLE ADENYLYL CYCLASE"/>
    <property type="match status" value="1"/>
</dbReference>
<dbReference type="RefSeq" id="NP_001020380.1">
    <property type="nucleotide sequence ID" value="NM_001025209.1"/>
</dbReference>
<dbReference type="SUPFAM" id="SSF52540">
    <property type="entry name" value="P-loop containing nucleoside triphosphate hydrolases"/>
    <property type="match status" value="1"/>
</dbReference>
<dbReference type="CTD" id="55811"/>
<dbReference type="OMA" id="AVHKTIY"/>
<dbReference type="PANTHER" id="PTHR16305:SF28">
    <property type="entry name" value="GUANYLATE CYCLASE DOMAIN-CONTAINING PROTEIN"/>
    <property type="match status" value="1"/>
</dbReference>
<name>Q4VGX1_STRPU</name>
<organism evidence="6">
    <name type="scientific">Strongylocentrotus purpuratus</name>
    <name type="common">Purple sea urchin</name>
    <dbReference type="NCBI Taxonomy" id="7668"/>
    <lineage>
        <taxon>Eukaryota</taxon>
        <taxon>Metazoa</taxon>
        <taxon>Echinodermata</taxon>
        <taxon>Eleutherozoa</taxon>
        <taxon>Echinozoa</taxon>
        <taxon>Echinoidea</taxon>
        <taxon>Euechinoidea</taxon>
        <taxon>Echinacea</taxon>
        <taxon>Camarodonta</taxon>
        <taxon>Echinidea</taxon>
        <taxon>Strongylocentrotidae</taxon>
        <taxon>Strongylocentrotus</taxon>
    </lineage>
</organism>
<feature type="compositionally biased region" description="Acidic residues" evidence="4">
    <location>
        <begin position="1232"/>
        <end position="1244"/>
    </location>
</feature>
<feature type="region of interest" description="Disordered" evidence="4">
    <location>
        <begin position="264"/>
        <end position="294"/>
    </location>
</feature>
<dbReference type="HOGENOM" id="CLU_004055_1_0_1"/>
<dbReference type="SUPFAM" id="SSF55073">
    <property type="entry name" value="Nucleotide cyclase"/>
    <property type="match status" value="2"/>
</dbReference>
<dbReference type="InParanoid" id="Q4VGX1"/>
<keyword evidence="2" id="KW-0067">ATP-binding</keyword>
<dbReference type="GO" id="GO:0004016">
    <property type="term" value="F:adenylate cyclase activity"/>
    <property type="evidence" value="ECO:0000318"/>
    <property type="project" value="GO_Central"/>
</dbReference>
<evidence type="ECO:0000259" key="5">
    <source>
        <dbReference type="PROSITE" id="PS50125"/>
    </source>
</evidence>
<evidence type="ECO:0000313" key="6">
    <source>
        <dbReference type="EMBL" id="AAY16446.1"/>
    </source>
</evidence>
<evidence type="ECO:0000313" key="7">
    <source>
        <dbReference type="EnsemblMetazoa" id="NP_001020380"/>
    </source>
</evidence>
<keyword evidence="8" id="KW-1185">Reference proteome</keyword>
<dbReference type="InterPro" id="IPR029787">
    <property type="entry name" value="Nucleotide_cyclase"/>
</dbReference>
<dbReference type="eggNOG" id="ENOG502QPPT">
    <property type="taxonomic scope" value="Eukaryota"/>
</dbReference>
<dbReference type="GO" id="GO:0005524">
    <property type="term" value="F:ATP binding"/>
    <property type="evidence" value="ECO:0007669"/>
    <property type="project" value="UniProtKB-KW"/>
</dbReference>
<dbReference type="GO" id="GO:0009190">
    <property type="term" value="P:cyclic nucleotide biosynthetic process"/>
    <property type="evidence" value="ECO:0007669"/>
    <property type="project" value="InterPro"/>
</dbReference>
<accession>Q4VGX1</accession>
<keyword evidence="3" id="KW-0456">Lyase</keyword>
<dbReference type="FunFam" id="3.30.70.1230:FF:000021">
    <property type="entry name" value="Adenylate cyclase type 10"/>
    <property type="match status" value="1"/>
</dbReference>
<feature type="compositionally biased region" description="Polar residues" evidence="4">
    <location>
        <begin position="276"/>
        <end position="286"/>
    </location>
</feature>
<evidence type="ECO:0000313" key="8">
    <source>
        <dbReference type="Proteomes" id="UP000007110"/>
    </source>
</evidence>
<dbReference type="Pfam" id="PF00211">
    <property type="entry name" value="Guanylate_cyc"/>
    <property type="match status" value="2"/>
</dbReference>
<feature type="region of interest" description="Disordered" evidence="4">
    <location>
        <begin position="1127"/>
        <end position="1259"/>
    </location>
</feature>
<dbReference type="EnsemblMetazoa" id="NM_001025209">
    <property type="protein sequence ID" value="NP_001020380"/>
    <property type="gene ID" value="LOC574069"/>
</dbReference>
<feature type="compositionally biased region" description="Basic and acidic residues" evidence="4">
    <location>
        <begin position="1215"/>
        <end position="1231"/>
    </location>
</feature>
<dbReference type="GO" id="GO:0035556">
    <property type="term" value="P:intracellular signal transduction"/>
    <property type="evidence" value="ECO:0007669"/>
    <property type="project" value="InterPro"/>
</dbReference>
<reference evidence="8" key="2">
    <citation type="submission" date="2015-02" db="EMBL/GenBank/DDBJ databases">
        <title>Genome sequencing for Strongylocentrotus purpuratus.</title>
        <authorList>
            <person name="Murali S."/>
            <person name="Liu Y."/>
            <person name="Vee V."/>
            <person name="English A."/>
            <person name="Wang M."/>
            <person name="Skinner E."/>
            <person name="Han Y."/>
            <person name="Muzny D.M."/>
            <person name="Worley K.C."/>
            <person name="Gibbs R.A."/>
        </authorList>
    </citation>
    <scope>NUCLEOTIDE SEQUENCE</scope>
</reference>
<reference evidence="6" key="1">
    <citation type="journal article" date="2005" name="Gene">
        <title>A soluble adenylyl cyclase from sea urchin spermatozoa.</title>
        <authorList>
            <person name="Nomura M."/>
            <person name="Beltran C."/>
            <person name="Darszon A."/>
            <person name="Vacquier V.D."/>
        </authorList>
    </citation>
    <scope>NUCLEOTIDE SEQUENCE</scope>
</reference>
<evidence type="ECO:0000256" key="2">
    <source>
        <dbReference type="ARBA" id="ARBA00022840"/>
    </source>
</evidence>